<dbReference type="KEGG" id="pgri:PgNI_05632"/>
<organism evidence="1 2">
    <name type="scientific">Pyricularia grisea</name>
    <name type="common">Crabgrass-specific blast fungus</name>
    <name type="synonym">Magnaporthe grisea</name>
    <dbReference type="NCBI Taxonomy" id="148305"/>
    <lineage>
        <taxon>Eukaryota</taxon>
        <taxon>Fungi</taxon>
        <taxon>Dikarya</taxon>
        <taxon>Ascomycota</taxon>
        <taxon>Pezizomycotina</taxon>
        <taxon>Sordariomycetes</taxon>
        <taxon>Sordariomycetidae</taxon>
        <taxon>Magnaporthales</taxon>
        <taxon>Pyriculariaceae</taxon>
        <taxon>Pyricularia</taxon>
    </lineage>
</organism>
<dbReference type="Proteomes" id="UP000515153">
    <property type="component" value="Chromosome I"/>
</dbReference>
<dbReference type="RefSeq" id="XP_030983288.1">
    <property type="nucleotide sequence ID" value="XM_031125663.1"/>
</dbReference>
<keyword evidence="1" id="KW-1185">Reference proteome</keyword>
<proteinExistence type="predicted"/>
<accession>A0A6P8B829</accession>
<evidence type="ECO:0000313" key="2">
    <source>
        <dbReference type="RefSeq" id="XP_030983288.1"/>
    </source>
</evidence>
<sequence>MPLDLIKKYIYSHAWYGRLGVTFEKKRKEKMVVRSRGSCEKGKGREYGDSQPSLCRLAWSNERDYHVSQTMNALRLRGRLNYRLLLKICKELKGDSWTSSSYLESIYKIALPREWEI</sequence>
<reference evidence="2" key="2">
    <citation type="submission" date="2019-10" db="EMBL/GenBank/DDBJ databases">
        <authorList>
            <consortium name="NCBI Genome Project"/>
        </authorList>
    </citation>
    <scope>NUCLEOTIDE SEQUENCE</scope>
    <source>
        <strain evidence="2">NI907</strain>
    </source>
</reference>
<protein>
    <submittedName>
        <fullName evidence="2">Uncharacterized protein</fullName>
    </submittedName>
</protein>
<evidence type="ECO:0000313" key="1">
    <source>
        <dbReference type="Proteomes" id="UP000515153"/>
    </source>
</evidence>
<name>A0A6P8B829_PYRGI</name>
<dbReference type="GeneID" id="41960572"/>
<gene>
    <name evidence="2" type="ORF">PgNI_05632</name>
</gene>
<dbReference type="AlphaFoldDB" id="A0A6P8B829"/>
<reference evidence="2" key="3">
    <citation type="submission" date="2025-08" db="UniProtKB">
        <authorList>
            <consortium name="RefSeq"/>
        </authorList>
    </citation>
    <scope>IDENTIFICATION</scope>
    <source>
        <strain evidence="2">NI907</strain>
    </source>
</reference>
<reference evidence="1 2" key="1">
    <citation type="journal article" date="2019" name="Mol. Biol. Evol.">
        <title>Blast fungal genomes show frequent chromosomal changes, gene gains and losses, and effector gene turnover.</title>
        <authorList>
            <person name="Gomez Luciano L.B."/>
            <person name="Jason Tsai I."/>
            <person name="Chuma I."/>
            <person name="Tosa Y."/>
            <person name="Chen Y.H."/>
            <person name="Li J.Y."/>
            <person name="Li M.Y."/>
            <person name="Jade Lu M.Y."/>
            <person name="Nakayashiki H."/>
            <person name="Li W.H."/>
        </authorList>
    </citation>
    <scope>NUCLEOTIDE SEQUENCE [LARGE SCALE GENOMIC DNA]</scope>
    <source>
        <strain evidence="1 2">NI907</strain>
    </source>
</reference>